<evidence type="ECO:0000256" key="2">
    <source>
        <dbReference type="ARBA" id="ARBA00022448"/>
    </source>
</evidence>
<comment type="similarity">
    <text evidence="7">Belongs to the binding-protein-dependent transport system permease family.</text>
</comment>
<dbReference type="Gene3D" id="1.10.3720.10">
    <property type="entry name" value="MetI-like"/>
    <property type="match status" value="1"/>
</dbReference>
<feature type="transmembrane region" description="Helical" evidence="7">
    <location>
        <begin position="134"/>
        <end position="153"/>
    </location>
</feature>
<reference evidence="9" key="1">
    <citation type="submission" date="2022-10" db="EMBL/GenBank/DDBJ databases">
        <title>The complete genomes of actinobacterial strains from the NBC collection.</title>
        <authorList>
            <person name="Joergensen T.S."/>
            <person name="Alvarez Arevalo M."/>
            <person name="Sterndorff E.B."/>
            <person name="Faurdal D."/>
            <person name="Vuksanovic O."/>
            <person name="Mourched A.-S."/>
            <person name="Charusanti P."/>
            <person name="Shaw S."/>
            <person name="Blin K."/>
            <person name="Weber T."/>
        </authorList>
    </citation>
    <scope>NUCLEOTIDE SEQUENCE</scope>
    <source>
        <strain evidence="9">NBC_00003</strain>
    </source>
</reference>
<dbReference type="PROSITE" id="PS50928">
    <property type="entry name" value="ABC_TM1"/>
    <property type="match status" value="1"/>
</dbReference>
<feature type="domain" description="ABC transmembrane type-1" evidence="8">
    <location>
        <begin position="97"/>
        <end position="313"/>
    </location>
</feature>
<dbReference type="EMBL" id="CP108318">
    <property type="protein sequence ID" value="WTW60234.1"/>
    <property type="molecule type" value="Genomic_DNA"/>
</dbReference>
<keyword evidence="4 7" id="KW-0812">Transmembrane</keyword>
<evidence type="ECO:0000256" key="6">
    <source>
        <dbReference type="ARBA" id="ARBA00023136"/>
    </source>
</evidence>
<keyword evidence="5 7" id="KW-1133">Transmembrane helix</keyword>
<comment type="subcellular location">
    <subcellularLocation>
        <location evidence="1 7">Cell membrane</location>
        <topology evidence="1 7">Multi-pass membrane protein</topology>
    </subcellularLocation>
</comment>
<keyword evidence="3" id="KW-1003">Cell membrane</keyword>
<evidence type="ECO:0000256" key="5">
    <source>
        <dbReference type="ARBA" id="ARBA00022989"/>
    </source>
</evidence>
<sequence>MVGRLSKRLAHGALLLLFSVFLSYVISSAALSPRAYFEDRQPRPSAATVDHELALLGTDDRTPVLERFGHWSWRAVHGDLGRTVDGGSVDAEFGRRIGVSTRLLLIGTLVGTGLGVLAGLWAAVRRHRLPDRALTVFSFLVLSVPTFVLALIFKEGALWFNQSAGHTVIRFTGERTPGLTGSLTTHLKDRAVHLALPAATVALGAVASYSRYQRAATLDVLGSDHLRTAQAKGLTPGRALLRHGLRTSLIPLTTFFSFGFLTLFTGAVFTEEIFGWPGMGSWFMDSAQKGDINSVVAVNLFAAVTVLLAGFVADVLHAVLDPRVRTR</sequence>
<gene>
    <name evidence="9" type="ORF">OG549_06020</name>
</gene>
<proteinExistence type="inferred from homology"/>
<dbReference type="GO" id="GO:0005886">
    <property type="term" value="C:plasma membrane"/>
    <property type="evidence" value="ECO:0007669"/>
    <property type="project" value="UniProtKB-SubCell"/>
</dbReference>
<keyword evidence="2 7" id="KW-0813">Transport</keyword>
<feature type="transmembrane region" description="Helical" evidence="7">
    <location>
        <begin position="103"/>
        <end position="122"/>
    </location>
</feature>
<accession>A0AAU2UYK9</accession>
<evidence type="ECO:0000256" key="7">
    <source>
        <dbReference type="RuleBase" id="RU363032"/>
    </source>
</evidence>
<dbReference type="Pfam" id="PF00528">
    <property type="entry name" value="BPD_transp_1"/>
    <property type="match status" value="1"/>
</dbReference>
<dbReference type="AlphaFoldDB" id="A0AAU2UYK9"/>
<evidence type="ECO:0000256" key="4">
    <source>
        <dbReference type="ARBA" id="ARBA00022692"/>
    </source>
</evidence>
<protein>
    <submittedName>
        <fullName evidence="9">ABC transporter permease</fullName>
    </submittedName>
</protein>
<dbReference type="PANTHER" id="PTHR43163">
    <property type="entry name" value="DIPEPTIDE TRANSPORT SYSTEM PERMEASE PROTEIN DPPB-RELATED"/>
    <property type="match status" value="1"/>
</dbReference>
<organism evidence="9">
    <name type="scientific">Streptomyces sp. NBC_00003</name>
    <dbReference type="NCBI Taxonomy" id="2903608"/>
    <lineage>
        <taxon>Bacteria</taxon>
        <taxon>Bacillati</taxon>
        <taxon>Actinomycetota</taxon>
        <taxon>Actinomycetes</taxon>
        <taxon>Kitasatosporales</taxon>
        <taxon>Streptomycetaceae</taxon>
        <taxon>Streptomyces</taxon>
    </lineage>
</organism>
<evidence type="ECO:0000259" key="8">
    <source>
        <dbReference type="PROSITE" id="PS50928"/>
    </source>
</evidence>
<dbReference type="InterPro" id="IPR000515">
    <property type="entry name" value="MetI-like"/>
</dbReference>
<dbReference type="CDD" id="cd06261">
    <property type="entry name" value="TM_PBP2"/>
    <property type="match status" value="1"/>
</dbReference>
<keyword evidence="6 7" id="KW-0472">Membrane</keyword>
<feature type="transmembrane region" description="Helical" evidence="7">
    <location>
        <begin position="191"/>
        <end position="209"/>
    </location>
</feature>
<feature type="transmembrane region" description="Helical" evidence="7">
    <location>
        <begin position="249"/>
        <end position="276"/>
    </location>
</feature>
<dbReference type="PANTHER" id="PTHR43163:SF6">
    <property type="entry name" value="DIPEPTIDE TRANSPORT SYSTEM PERMEASE PROTEIN DPPB-RELATED"/>
    <property type="match status" value="1"/>
</dbReference>
<dbReference type="SUPFAM" id="SSF161098">
    <property type="entry name" value="MetI-like"/>
    <property type="match status" value="1"/>
</dbReference>
<feature type="transmembrane region" description="Helical" evidence="7">
    <location>
        <begin position="12"/>
        <end position="31"/>
    </location>
</feature>
<dbReference type="GO" id="GO:0055085">
    <property type="term" value="P:transmembrane transport"/>
    <property type="evidence" value="ECO:0007669"/>
    <property type="project" value="InterPro"/>
</dbReference>
<dbReference type="InterPro" id="IPR035906">
    <property type="entry name" value="MetI-like_sf"/>
</dbReference>
<name>A0AAU2UYK9_9ACTN</name>
<feature type="transmembrane region" description="Helical" evidence="7">
    <location>
        <begin position="296"/>
        <end position="320"/>
    </location>
</feature>
<evidence type="ECO:0000256" key="3">
    <source>
        <dbReference type="ARBA" id="ARBA00022475"/>
    </source>
</evidence>
<evidence type="ECO:0000256" key="1">
    <source>
        <dbReference type="ARBA" id="ARBA00004651"/>
    </source>
</evidence>
<evidence type="ECO:0000313" key="9">
    <source>
        <dbReference type="EMBL" id="WTW60234.1"/>
    </source>
</evidence>